<keyword evidence="4" id="KW-1185">Reference proteome</keyword>
<proteinExistence type="predicted"/>
<dbReference type="InterPro" id="IPR001434">
    <property type="entry name" value="OmcB-like_DUF11"/>
</dbReference>
<feature type="domain" description="DUF7507" evidence="2">
    <location>
        <begin position="900"/>
        <end position="987"/>
    </location>
</feature>
<dbReference type="Pfam" id="PF01345">
    <property type="entry name" value="DUF11"/>
    <property type="match status" value="1"/>
</dbReference>
<evidence type="ECO:0000313" key="3">
    <source>
        <dbReference type="EMBL" id="RCU56934.1"/>
    </source>
</evidence>
<dbReference type="NCBIfam" id="TIGR01451">
    <property type="entry name" value="B_ant_repeat"/>
    <property type="match status" value="2"/>
</dbReference>
<dbReference type="OrthoDB" id="9805017at2"/>
<dbReference type="RefSeq" id="WP_113966411.1">
    <property type="nucleotide sequence ID" value="NZ_JAWVXR010000014.1"/>
</dbReference>
<dbReference type="Proteomes" id="UP000252249">
    <property type="component" value="Unassembled WGS sequence"/>
</dbReference>
<dbReference type="InterPro" id="IPR047589">
    <property type="entry name" value="DUF11_rpt"/>
</dbReference>
<sequence length="1042" mass="114908">MIHKKLYINFTFKVWILAALFFLSAIPNLYAEGSRDLYPPEVQGGRAYLRASTSPSIAFPFPTMATHYVYAEAGERIALASSAQTGSTNRIRLYGPNNSQINLSFSNGVGNIPNRAAELAGPRLPGQSSGSNRYAPIYHQVTQSGIYRIEFLGTSTNFNEDKRMSYVAANANWSQSKESHYLAAWDISVAKQSVSSWNWQKGRVYTTVVNLDNPSYGGTSGRDNSTFRPNSGFFGKFKVLTRDGYVYNVDNNGNQGISFTFMVNNRGFYEPGSPDVPLYKSISAPNDQYVRDRYHDPRLADSGAAVSQKIFYNLPDSNMPEHSIGAVPQGETWLRVVETSLDVDVITVEGVEGIRNQLGKKGAFIKFYNESGGDFFITIKSKPTSVISFPERKLHGTSVIGENKIHWDGKDGAGDLLPNGLADVEIELKLRGAEVHFPYIDMELNHNGIILELLSQDLNSVRSDKVFWDDTDIRAVISNPFGTMTSPRNASHEVIPNGVSSNTNGHLWGLDSNRTQGSFGDEQGMDTWTFIEGDAISTEFEVDVKHADLEIYSIFPSAPSISLGEEVTYFITAKNNGPSDVSGARFSFIVPKGFNAKDISFNTNDCGTEVQPLVYDKNTGTYSSLLELPDGCEIYYRITLDVEASTSIGQHEFTATILRPNDVTDPDATNQDLKVSPTDPFYECDNNGLAYACNNIKTSTIENRAVSLCYELVAGEHFTWSYSNSYSGTTVAETITQPGTNGGFVFDIYELDNSFNMEINGVVLSSYEIEFQSNGTPAPGINIEFVDGDQYETDTEGAIWQMTGTTENPLIRVNISPSGLVHMYGSKTSGGELYPLQFKQDVSPVNYFNTVPWNANSENIIVVTQNVVGATLMNGYGSGQNIIPCRTYSLEKDGVFNDENNDGLAQVGETITYTLRVDNVGDIDIYNLKVTDVILGGELNEIPIGDDNSDGILNKNEVWVYTVLYSITQGDIDNKGVYNIASVSGQNVLNEILDPEFSTDPTPLDINDPNYDPRRPNHTFVPLKGRTLVITNPNIYHKVRGN</sequence>
<dbReference type="Pfam" id="PF24346">
    <property type="entry name" value="DUF7507"/>
    <property type="match status" value="1"/>
</dbReference>
<evidence type="ECO:0000259" key="1">
    <source>
        <dbReference type="Pfam" id="PF01345"/>
    </source>
</evidence>
<dbReference type="Gene3D" id="2.60.40.10">
    <property type="entry name" value="Immunoglobulins"/>
    <property type="match status" value="1"/>
</dbReference>
<evidence type="ECO:0000259" key="2">
    <source>
        <dbReference type="Pfam" id="PF24346"/>
    </source>
</evidence>
<accession>A0A368P4C8</accession>
<protein>
    <submittedName>
        <fullName evidence="3">Uncharacterized protein</fullName>
    </submittedName>
</protein>
<feature type="domain" description="DUF11" evidence="1">
    <location>
        <begin position="557"/>
        <end position="672"/>
    </location>
</feature>
<dbReference type="AlphaFoldDB" id="A0A368P4C8"/>
<organism evidence="3 4">
    <name type="scientific">Oceanihabitans sediminis</name>
    <dbReference type="NCBI Taxonomy" id="1812012"/>
    <lineage>
        <taxon>Bacteria</taxon>
        <taxon>Pseudomonadati</taxon>
        <taxon>Bacteroidota</taxon>
        <taxon>Flavobacteriia</taxon>
        <taxon>Flavobacteriales</taxon>
        <taxon>Flavobacteriaceae</taxon>
        <taxon>Oceanihabitans</taxon>
    </lineage>
</organism>
<evidence type="ECO:0000313" key="4">
    <source>
        <dbReference type="Proteomes" id="UP000252249"/>
    </source>
</evidence>
<reference evidence="3 4" key="1">
    <citation type="submission" date="2018-07" db="EMBL/GenBank/DDBJ databases">
        <title>Oceanihabitans testaceum sp. nov., isolated from marine sediment.</title>
        <authorList>
            <person name="Li C.-M."/>
        </authorList>
    </citation>
    <scope>NUCLEOTIDE SEQUENCE [LARGE SCALE GENOMIC DNA]</scope>
    <source>
        <strain evidence="3 4">S9-10</strain>
    </source>
</reference>
<comment type="caution">
    <text evidence="3">The sequence shown here is derived from an EMBL/GenBank/DDBJ whole genome shotgun (WGS) entry which is preliminary data.</text>
</comment>
<gene>
    <name evidence="3" type="ORF">DU428_11370</name>
</gene>
<dbReference type="InterPro" id="IPR055354">
    <property type="entry name" value="DUF7507"/>
</dbReference>
<name>A0A368P4C8_9FLAO</name>
<dbReference type="InterPro" id="IPR013783">
    <property type="entry name" value="Ig-like_fold"/>
</dbReference>
<dbReference type="EMBL" id="QPIG01000004">
    <property type="protein sequence ID" value="RCU56934.1"/>
    <property type="molecule type" value="Genomic_DNA"/>
</dbReference>